<protein>
    <submittedName>
        <fullName evidence="2">Uncharacterized protein</fullName>
    </submittedName>
</protein>
<dbReference type="EMBL" id="AB449872">
    <property type="protein sequence ID" value="BAG66044.1"/>
    <property type="molecule type" value="Genomic_DNA"/>
</dbReference>
<dbReference type="AlphaFoldDB" id="B3Y8Q8"/>
<feature type="region of interest" description="Disordered" evidence="1">
    <location>
        <begin position="238"/>
        <end position="299"/>
    </location>
</feature>
<sequence>MKDDQHHKPATEQAEEFDIELQTWYKLQAKEEPSRELDETIIKMAKESSAVSNKVSTENSQHKAQLTGDKRADNVVRVDKSFWRNNRWALSSAASVMLVVTVIMLNPHSSQISLSDDIPMMMEMIEPRLADAVDDDIFEASHSANMKSESLGSDYSASFEASNSDSMKSESLGSGVSDGARFEGNIEGNKSANMKSALRQAPRAQSAAMPASAPKFTGADEAKMKQAGEVYRTEYRNGHGTEHSAKLGAEAPSKLTLPNKTSDEQTSSSHASSNDVSSNYASPNQASLKSALSSNGLPNKSVPQREAVVSAKQALNHLQHLIDSKQWAEAEKLATKIAKQYPRLKEVEHPQHQRWNEFKAEIIEH</sequence>
<proteinExistence type="predicted"/>
<evidence type="ECO:0000256" key="1">
    <source>
        <dbReference type="SAM" id="MobiDB-lite"/>
    </source>
</evidence>
<accession>B3Y8Q8</accession>
<feature type="compositionally biased region" description="Polar residues" evidence="1">
    <location>
        <begin position="279"/>
        <end position="299"/>
    </location>
</feature>
<feature type="region of interest" description="Disordered" evidence="1">
    <location>
        <begin position="49"/>
        <end position="68"/>
    </location>
</feature>
<evidence type="ECO:0000313" key="2">
    <source>
        <dbReference type="EMBL" id="BAG66044.1"/>
    </source>
</evidence>
<dbReference type="OMA" id="PQTIEPM"/>
<feature type="compositionally biased region" description="Polar residues" evidence="1">
    <location>
        <begin position="256"/>
        <end position="266"/>
    </location>
</feature>
<feature type="compositionally biased region" description="Polar residues" evidence="1">
    <location>
        <begin position="149"/>
        <end position="174"/>
    </location>
</feature>
<feature type="region of interest" description="Disordered" evidence="1">
    <location>
        <begin position="149"/>
        <end position="221"/>
    </location>
</feature>
<dbReference type="RefSeq" id="WP_013052413.1">
    <property type="nucleotide sequence ID" value="NZ_CBCRZW010000002.1"/>
</dbReference>
<feature type="compositionally biased region" description="Polar residues" evidence="1">
    <location>
        <begin position="49"/>
        <end position="64"/>
    </location>
</feature>
<reference evidence="2" key="1">
    <citation type="submission" date="2008-07" db="EMBL/GenBank/DDBJ databases">
        <title>Identification and Characterization of Two Alternative Sigma Factors of RNA Polymerase in Deep-sea Piezophilic Bacterium, Shewanella violacea strain DSS12.</title>
        <authorList>
            <person name="Kawano H."/>
            <person name="Takahashi H."/>
            <person name="Abe F."/>
            <person name="Kato C."/>
            <person name="Horikoshi K."/>
        </authorList>
    </citation>
    <scope>NUCLEOTIDE SEQUENCE</scope>
</reference>
<feature type="compositionally biased region" description="Low complexity" evidence="1">
    <location>
        <begin position="267"/>
        <end position="278"/>
    </location>
</feature>
<name>B3Y8Q8_SHEVI</name>
<organism evidence="2">
    <name type="scientific">Shewanella violacea</name>
    <dbReference type="NCBI Taxonomy" id="60217"/>
    <lineage>
        <taxon>Bacteria</taxon>
        <taxon>Pseudomonadati</taxon>
        <taxon>Pseudomonadota</taxon>
        <taxon>Gammaproteobacteria</taxon>
        <taxon>Alteromonadales</taxon>
        <taxon>Shewanellaceae</taxon>
        <taxon>Shewanella</taxon>
    </lineage>
</organism>